<evidence type="ECO:0000313" key="6">
    <source>
        <dbReference type="Proteomes" id="UP000198224"/>
    </source>
</evidence>
<protein>
    <submittedName>
        <fullName evidence="5">Transcriptional regulator, HxlR family</fullName>
    </submittedName>
</protein>
<dbReference type="GO" id="GO:0003677">
    <property type="term" value="F:DNA binding"/>
    <property type="evidence" value="ECO:0007669"/>
    <property type="project" value="UniProtKB-KW"/>
</dbReference>
<name>A0A1C4XEI2_9ACTN</name>
<evidence type="ECO:0000313" key="5">
    <source>
        <dbReference type="EMBL" id="SCF06702.1"/>
    </source>
</evidence>
<keyword evidence="3" id="KW-0804">Transcription</keyword>
<dbReference type="AlphaFoldDB" id="A0A1C4XEI2"/>
<keyword evidence="6" id="KW-1185">Reference proteome</keyword>
<reference evidence="6" key="1">
    <citation type="submission" date="2016-06" db="EMBL/GenBank/DDBJ databases">
        <authorList>
            <person name="Varghese N."/>
            <person name="Submissions Spin"/>
        </authorList>
    </citation>
    <scope>NUCLEOTIDE SEQUENCE [LARGE SCALE GENOMIC DNA]</scope>
    <source>
        <strain evidence="6">DSM 45160</strain>
    </source>
</reference>
<dbReference type="PANTHER" id="PTHR33204:SF29">
    <property type="entry name" value="TRANSCRIPTIONAL REGULATOR"/>
    <property type="match status" value="1"/>
</dbReference>
<organism evidence="5 6">
    <name type="scientific">Micromonospora chokoriensis</name>
    <dbReference type="NCBI Taxonomy" id="356851"/>
    <lineage>
        <taxon>Bacteria</taxon>
        <taxon>Bacillati</taxon>
        <taxon>Actinomycetota</taxon>
        <taxon>Actinomycetes</taxon>
        <taxon>Micromonosporales</taxon>
        <taxon>Micromonosporaceae</taxon>
        <taxon>Micromonospora</taxon>
    </lineage>
</organism>
<accession>A0A1C4XEI2</accession>
<dbReference type="RefSeq" id="WP_088988858.1">
    <property type="nucleotide sequence ID" value="NZ_LT607409.1"/>
</dbReference>
<evidence type="ECO:0000256" key="1">
    <source>
        <dbReference type="ARBA" id="ARBA00023015"/>
    </source>
</evidence>
<gene>
    <name evidence="5" type="ORF">GA0070612_3500</name>
</gene>
<dbReference type="EMBL" id="LT607409">
    <property type="protein sequence ID" value="SCF06702.1"/>
    <property type="molecule type" value="Genomic_DNA"/>
</dbReference>
<dbReference type="InterPro" id="IPR002577">
    <property type="entry name" value="HTH_HxlR"/>
</dbReference>
<dbReference type="PANTHER" id="PTHR33204">
    <property type="entry name" value="TRANSCRIPTIONAL REGULATOR, MARR FAMILY"/>
    <property type="match status" value="1"/>
</dbReference>
<evidence type="ECO:0000256" key="3">
    <source>
        <dbReference type="ARBA" id="ARBA00023163"/>
    </source>
</evidence>
<feature type="domain" description="HTH hxlR-type" evidence="4">
    <location>
        <begin position="6"/>
        <end position="106"/>
    </location>
</feature>
<dbReference type="SUPFAM" id="SSF46785">
    <property type="entry name" value="Winged helix' DNA-binding domain"/>
    <property type="match status" value="1"/>
</dbReference>
<dbReference type="InterPro" id="IPR036388">
    <property type="entry name" value="WH-like_DNA-bd_sf"/>
</dbReference>
<keyword evidence="2" id="KW-0238">DNA-binding</keyword>
<keyword evidence="1" id="KW-0805">Transcription regulation</keyword>
<dbReference type="Pfam" id="PF01638">
    <property type="entry name" value="HxlR"/>
    <property type="match status" value="1"/>
</dbReference>
<evidence type="ECO:0000259" key="4">
    <source>
        <dbReference type="PROSITE" id="PS51118"/>
    </source>
</evidence>
<dbReference type="InterPro" id="IPR036390">
    <property type="entry name" value="WH_DNA-bd_sf"/>
</dbReference>
<dbReference type="Proteomes" id="UP000198224">
    <property type="component" value="Chromosome I"/>
</dbReference>
<proteinExistence type="predicted"/>
<dbReference type="PROSITE" id="PS51118">
    <property type="entry name" value="HTH_HXLR"/>
    <property type="match status" value="1"/>
</dbReference>
<sequence length="154" mass="17201">MTEQPYPAELTAALNVIGGKWKVPILCELRRSSRRFGELRRLIPGVSEKVLIQQLREMEADGVVSREIFDEVPPRVEYSLTGYGSSLSEALRPLAVWGAAHQRRVAWALEASGVEARQPRRHRLPVPPAVRRTRKVRRPGADHLGSAGLVPRIA</sequence>
<dbReference type="Gene3D" id="1.10.10.10">
    <property type="entry name" value="Winged helix-like DNA-binding domain superfamily/Winged helix DNA-binding domain"/>
    <property type="match status" value="1"/>
</dbReference>
<evidence type="ECO:0000256" key="2">
    <source>
        <dbReference type="ARBA" id="ARBA00023125"/>
    </source>
</evidence>